<evidence type="ECO:0000256" key="3">
    <source>
        <dbReference type="PIRNR" id="PIRNR027081"/>
    </source>
</evidence>
<evidence type="ECO:0000256" key="1">
    <source>
        <dbReference type="ARBA" id="ARBA00004123"/>
    </source>
</evidence>
<evidence type="ECO:0000313" key="5">
    <source>
        <dbReference type="Proteomes" id="UP001497600"/>
    </source>
</evidence>
<dbReference type="PANTHER" id="PTHR13348:SF0">
    <property type="entry name" value="RIBONUCLEASE P PROTEIN SUBUNIT P29"/>
    <property type="match status" value="1"/>
</dbReference>
<dbReference type="InterPro" id="IPR036980">
    <property type="entry name" value="RNase_P/MRP_Rpp29_sf"/>
</dbReference>
<dbReference type="SMART" id="SM00538">
    <property type="entry name" value="POP4"/>
    <property type="match status" value="1"/>
</dbReference>
<comment type="similarity">
    <text evidence="2">Belongs to the eukaryotic/archaeal RNase P protein component 1 family.</text>
</comment>
<reference evidence="4 5" key="1">
    <citation type="submission" date="2024-01" db="EMBL/GenBank/DDBJ databases">
        <authorList>
            <consortium name="Genoscope - CEA"/>
            <person name="William W."/>
        </authorList>
    </citation>
    <scope>NUCLEOTIDE SEQUENCE [LARGE SCALE GENOMIC DNA]</scope>
    <source>
        <strain evidence="4 5">29B2s-10</strain>
    </source>
</reference>
<proteinExistence type="inferred from homology"/>
<evidence type="ECO:0000256" key="2">
    <source>
        <dbReference type="ARBA" id="ARBA00006181"/>
    </source>
</evidence>
<name>A0ABP0ED11_9ASCO</name>
<keyword evidence="5" id="KW-1185">Reference proteome</keyword>
<dbReference type="PIRSF" id="PIRSF027081">
    <property type="entry name" value="RNase_P/MRP_p29_subunit"/>
    <property type="match status" value="1"/>
</dbReference>
<dbReference type="Proteomes" id="UP001497600">
    <property type="component" value="Chromosome D"/>
</dbReference>
<dbReference type="Pfam" id="PF01868">
    <property type="entry name" value="RNase_P-MRP_p29"/>
    <property type="match status" value="1"/>
</dbReference>
<dbReference type="EMBL" id="OZ004256">
    <property type="protein sequence ID" value="CAK7902945.1"/>
    <property type="molecule type" value="Genomic_DNA"/>
</dbReference>
<keyword evidence="3" id="KW-0539">Nucleus</keyword>
<organism evidence="4 5">
    <name type="scientific">[Candida] anglica</name>
    <dbReference type="NCBI Taxonomy" id="148631"/>
    <lineage>
        <taxon>Eukaryota</taxon>
        <taxon>Fungi</taxon>
        <taxon>Dikarya</taxon>
        <taxon>Ascomycota</taxon>
        <taxon>Saccharomycotina</taxon>
        <taxon>Pichiomycetes</taxon>
        <taxon>Debaryomycetaceae</taxon>
        <taxon>Kurtzmaniella</taxon>
    </lineage>
</organism>
<dbReference type="SUPFAM" id="SSF101744">
    <property type="entry name" value="Rof/RNase P subunit-like"/>
    <property type="match status" value="1"/>
</dbReference>
<accession>A0ABP0ED11</accession>
<comment type="subcellular location">
    <subcellularLocation>
        <location evidence="1">Nucleus</location>
    </subcellularLocation>
</comment>
<keyword evidence="3" id="KW-0819">tRNA processing</keyword>
<dbReference type="InterPro" id="IPR002730">
    <property type="entry name" value="Rpp29/RNP1"/>
</dbReference>
<dbReference type="InterPro" id="IPR016848">
    <property type="entry name" value="RNase_P/MRP_Rpp29-subunit"/>
</dbReference>
<sequence>MNRKNPLERHILSRSYTSEAKVQEVLTSRYSVTGEQKPHLILIPTGAVTSTTDKPKALLHREITTDNVDDHAKTRKKSTRLELKSYIKSTLDKQKKLMKKIKHHQHQNKEKVKPFPISKMLSHYEIPCFDEFVSLNNLWQDYMRNLLFSPQMKNLPSLTHLLPRLTTADYTGCLLTVTSSRNSQLIGTRGIVVWDTQYSFILCVPRNSDAKEWTESQQEFSASEQVGGLRVIPKRGSIFAFDVIIRGEEIQESNQQSKECATEEEEEEEEEDCIGFSIIGSRFEFRNVDRSGKKFKNHKVDDLI</sequence>
<evidence type="ECO:0000313" key="4">
    <source>
        <dbReference type="EMBL" id="CAK7902945.1"/>
    </source>
</evidence>
<dbReference type="InterPro" id="IPR023534">
    <property type="entry name" value="Rof/RNase_P-like"/>
</dbReference>
<dbReference type="Gene3D" id="2.30.30.210">
    <property type="entry name" value="Ribonuclease P/MRP, subunit p29"/>
    <property type="match status" value="1"/>
</dbReference>
<dbReference type="PANTHER" id="PTHR13348">
    <property type="entry name" value="RIBONUCLEASE P SUBUNIT P29"/>
    <property type="match status" value="1"/>
</dbReference>
<gene>
    <name evidence="4" type="primary">POP4</name>
    <name evidence="4" type="ORF">CAAN4_D02300</name>
</gene>
<protein>
    <recommendedName>
        <fullName evidence="3">Ribonuclease P protein subunit</fullName>
    </recommendedName>
</protein>